<sequence length="79" mass="8901">MGRRKEDGVPKGYVPMIVGKEKEERFLVPTKLLKDPFFAALLKMAEQEFGYAQPGVLRIPCETEQFRSVVDAATKKAKS</sequence>
<name>A0A8J5G254_ZINOF</name>
<evidence type="ECO:0000313" key="3">
    <source>
        <dbReference type="Proteomes" id="UP000734854"/>
    </source>
</evidence>
<dbReference type="PANTHER" id="PTHR31374">
    <property type="entry name" value="AUXIN-INDUCED PROTEIN-LIKE-RELATED"/>
    <property type="match status" value="1"/>
</dbReference>
<keyword evidence="3" id="KW-1185">Reference proteome</keyword>
<accession>A0A8J5G254</accession>
<evidence type="ECO:0000313" key="2">
    <source>
        <dbReference type="EMBL" id="KAG6496559.1"/>
    </source>
</evidence>
<protein>
    <submittedName>
        <fullName evidence="2">Uncharacterized protein</fullName>
    </submittedName>
</protein>
<evidence type="ECO:0000256" key="1">
    <source>
        <dbReference type="ARBA" id="ARBA00006974"/>
    </source>
</evidence>
<dbReference type="EMBL" id="JACMSC010000012">
    <property type="protein sequence ID" value="KAG6496559.1"/>
    <property type="molecule type" value="Genomic_DNA"/>
</dbReference>
<comment type="similarity">
    <text evidence="1">Belongs to the ARG7 family.</text>
</comment>
<organism evidence="2 3">
    <name type="scientific">Zingiber officinale</name>
    <name type="common">Ginger</name>
    <name type="synonym">Amomum zingiber</name>
    <dbReference type="NCBI Taxonomy" id="94328"/>
    <lineage>
        <taxon>Eukaryota</taxon>
        <taxon>Viridiplantae</taxon>
        <taxon>Streptophyta</taxon>
        <taxon>Embryophyta</taxon>
        <taxon>Tracheophyta</taxon>
        <taxon>Spermatophyta</taxon>
        <taxon>Magnoliopsida</taxon>
        <taxon>Liliopsida</taxon>
        <taxon>Zingiberales</taxon>
        <taxon>Zingiberaceae</taxon>
        <taxon>Zingiber</taxon>
    </lineage>
</organism>
<dbReference type="AlphaFoldDB" id="A0A8J5G254"/>
<dbReference type="InterPro" id="IPR003676">
    <property type="entry name" value="SAUR_fam"/>
</dbReference>
<dbReference type="PANTHER" id="PTHR31374:SF198">
    <property type="entry name" value="AUXIN-RESPONSIVE PROTEIN SAUR72"/>
    <property type="match status" value="1"/>
</dbReference>
<dbReference type="GO" id="GO:0009733">
    <property type="term" value="P:response to auxin"/>
    <property type="evidence" value="ECO:0007669"/>
    <property type="project" value="InterPro"/>
</dbReference>
<gene>
    <name evidence="2" type="ORF">ZIOFF_044426</name>
</gene>
<reference evidence="2 3" key="1">
    <citation type="submission" date="2020-08" db="EMBL/GenBank/DDBJ databases">
        <title>Plant Genome Project.</title>
        <authorList>
            <person name="Zhang R.-G."/>
        </authorList>
    </citation>
    <scope>NUCLEOTIDE SEQUENCE [LARGE SCALE GENOMIC DNA]</scope>
    <source>
        <tissue evidence="2">Rhizome</tissue>
    </source>
</reference>
<dbReference type="Proteomes" id="UP000734854">
    <property type="component" value="Unassembled WGS sequence"/>
</dbReference>
<comment type="caution">
    <text evidence="2">The sequence shown here is derived from an EMBL/GenBank/DDBJ whole genome shotgun (WGS) entry which is preliminary data.</text>
</comment>
<proteinExistence type="inferred from homology"/>
<dbReference type="Pfam" id="PF02519">
    <property type="entry name" value="Auxin_inducible"/>
    <property type="match status" value="1"/>
</dbReference>